<evidence type="ECO:0000313" key="3">
    <source>
        <dbReference type="Proteomes" id="UP000320551"/>
    </source>
</evidence>
<comment type="caution">
    <text evidence="2">The sequence shown here is derived from an EMBL/GenBank/DDBJ whole genome shotgun (WGS) entry which is preliminary data.</text>
</comment>
<evidence type="ECO:0000259" key="1">
    <source>
        <dbReference type="SMART" id="SM00646"/>
    </source>
</evidence>
<dbReference type="AlphaFoldDB" id="A0A552DSD6"/>
<dbReference type="Proteomes" id="UP000320551">
    <property type="component" value="Unassembled WGS sequence"/>
</dbReference>
<dbReference type="Gene3D" id="1.10.530.10">
    <property type="match status" value="1"/>
</dbReference>
<proteinExistence type="predicted"/>
<reference evidence="2 3" key="1">
    <citation type="submission" date="2019-01" db="EMBL/GenBank/DDBJ databases">
        <title>Coherence of Microcystis species and biogeography revealed through population genomics.</title>
        <authorList>
            <person name="Perez-Carrascal O.M."/>
            <person name="Terrat Y."/>
            <person name="Giani A."/>
            <person name="Fortin N."/>
            <person name="Tromas N."/>
            <person name="Shapiro B.J."/>
        </authorList>
    </citation>
    <scope>NUCLEOTIDE SEQUENCE [LARGE SCALE GENOMIC DNA]</scope>
    <source>
        <strain evidence="2">Ma_QC_B_20070730_S2</strain>
    </source>
</reference>
<dbReference type="SMART" id="SM00646">
    <property type="entry name" value="Ami_3"/>
    <property type="match status" value="1"/>
</dbReference>
<dbReference type="GO" id="GO:0004040">
    <property type="term" value="F:amidase activity"/>
    <property type="evidence" value="ECO:0007669"/>
    <property type="project" value="InterPro"/>
</dbReference>
<dbReference type="GO" id="GO:0009253">
    <property type="term" value="P:peptidoglycan catabolic process"/>
    <property type="evidence" value="ECO:0007669"/>
    <property type="project" value="InterPro"/>
</dbReference>
<dbReference type="GO" id="GO:0008745">
    <property type="term" value="F:N-acetylmuramoyl-L-alanine amidase activity"/>
    <property type="evidence" value="ECO:0007669"/>
    <property type="project" value="InterPro"/>
</dbReference>
<gene>
    <name evidence="2" type="ORF">EWV80_10260</name>
</gene>
<dbReference type="Pfam" id="PF01520">
    <property type="entry name" value="Amidase_3"/>
    <property type="match status" value="1"/>
</dbReference>
<protein>
    <submittedName>
        <fullName evidence="2">N-acetylmuramoyl-L-alanine amidase</fullName>
    </submittedName>
</protein>
<evidence type="ECO:0000313" key="2">
    <source>
        <dbReference type="EMBL" id="TRU25111.1"/>
    </source>
</evidence>
<dbReference type="EMBL" id="SFBK01000135">
    <property type="protein sequence ID" value="TRU25111.1"/>
    <property type="molecule type" value="Genomic_DNA"/>
</dbReference>
<dbReference type="InterPro" id="IPR002508">
    <property type="entry name" value="MurNAc-LAA_cat"/>
</dbReference>
<dbReference type="CDD" id="cd02696">
    <property type="entry name" value="MurNAc-LAA"/>
    <property type="match status" value="1"/>
</dbReference>
<dbReference type="Gene3D" id="3.40.630.40">
    <property type="entry name" value="Zn-dependent exopeptidases"/>
    <property type="match status" value="1"/>
</dbReference>
<organism evidence="2 3">
    <name type="scientific">Microcystis aeruginosa Ma_QC_B_20070730_S2</name>
    <dbReference type="NCBI Taxonomy" id="2486256"/>
    <lineage>
        <taxon>Bacteria</taxon>
        <taxon>Bacillati</taxon>
        <taxon>Cyanobacteriota</taxon>
        <taxon>Cyanophyceae</taxon>
        <taxon>Oscillatoriophycideae</taxon>
        <taxon>Chroococcales</taxon>
        <taxon>Microcystaceae</taxon>
        <taxon>Microcystis</taxon>
    </lineage>
</organism>
<dbReference type="SUPFAM" id="SSF53187">
    <property type="entry name" value="Zn-dependent exopeptidases"/>
    <property type="match status" value="1"/>
</dbReference>
<accession>A0A552DSD6</accession>
<feature type="domain" description="MurNAc-LAA" evidence="1">
    <location>
        <begin position="219"/>
        <end position="338"/>
    </location>
</feature>
<sequence>MAFEWNDFVSTIRDAEIEFEHLKKVQLAQAILESGRGSSDLFKLHGNPFGMKYRPEMSGIAIPVTYEASDGEDIYCKFVTLEDAIRGYWIFINRPVYSGWRSSISSPETYIRFIAFAGYIGGDSTAKQTYVDKVVNLFDEASRLLRKTTENGSFWKQNGVLLEVGHGTLPSGVFDPGTVGVNSKNEYELNKIAAEAAKRVIRQAGVPCDITDAVASLYNLGTRAAGYDVFCSIHHNSANRSAQGAEVLVNDRKADPPDLALSRIMSAEIAAELGIRDRIAGGREPRQALGVLSGAEDTDVRVAVLAEVYFIDVSVPDVVDWSTRGGQAIGRAILKWLRANQ</sequence>
<dbReference type="Pfam" id="PF01832">
    <property type="entry name" value="Glucosaminidase"/>
    <property type="match status" value="1"/>
</dbReference>
<name>A0A552DSD6_MICAE</name>
<dbReference type="InterPro" id="IPR002901">
    <property type="entry name" value="MGlyc_endo_b_GlcNAc-like_dom"/>
</dbReference>